<gene>
    <name evidence="2" type="ORF">P43SY_002912</name>
</gene>
<keyword evidence="3" id="KW-1185">Reference proteome</keyword>
<feature type="region of interest" description="Disordered" evidence="1">
    <location>
        <begin position="62"/>
        <end position="95"/>
    </location>
</feature>
<protein>
    <recommendedName>
        <fullName evidence="4">BZIP domain-containing protein</fullName>
    </recommendedName>
</protein>
<reference evidence="2" key="1">
    <citation type="submission" date="2021-12" db="EMBL/GenBank/DDBJ databases">
        <title>Prjna785345.</title>
        <authorList>
            <person name="Rujirawat T."/>
            <person name="Krajaejun T."/>
        </authorList>
    </citation>
    <scope>NUCLEOTIDE SEQUENCE</scope>
    <source>
        <strain evidence="2">Pi057C3</strain>
    </source>
</reference>
<organism evidence="2 3">
    <name type="scientific">Pythium insidiosum</name>
    <name type="common">Pythiosis disease agent</name>
    <dbReference type="NCBI Taxonomy" id="114742"/>
    <lineage>
        <taxon>Eukaryota</taxon>
        <taxon>Sar</taxon>
        <taxon>Stramenopiles</taxon>
        <taxon>Oomycota</taxon>
        <taxon>Peronosporomycetes</taxon>
        <taxon>Pythiales</taxon>
        <taxon>Pythiaceae</taxon>
        <taxon>Pythium</taxon>
    </lineage>
</organism>
<evidence type="ECO:0000313" key="2">
    <source>
        <dbReference type="EMBL" id="KAJ0402288.1"/>
    </source>
</evidence>
<evidence type="ECO:0000313" key="3">
    <source>
        <dbReference type="Proteomes" id="UP001209570"/>
    </source>
</evidence>
<evidence type="ECO:0008006" key="4">
    <source>
        <dbReference type="Google" id="ProtNLM"/>
    </source>
</evidence>
<feature type="compositionally biased region" description="Low complexity" evidence="1">
    <location>
        <begin position="62"/>
        <end position="81"/>
    </location>
</feature>
<accession>A0AAD5Q728</accession>
<dbReference type="EMBL" id="JAKCXM010000106">
    <property type="protein sequence ID" value="KAJ0402288.1"/>
    <property type="molecule type" value="Genomic_DNA"/>
</dbReference>
<dbReference type="AlphaFoldDB" id="A0AAD5Q728"/>
<comment type="caution">
    <text evidence="2">The sequence shown here is derived from an EMBL/GenBank/DDBJ whole genome shotgun (WGS) entry which is preliminary data.</text>
</comment>
<proteinExistence type="predicted"/>
<dbReference type="CDD" id="cd14686">
    <property type="entry name" value="bZIP"/>
    <property type="match status" value="1"/>
</dbReference>
<evidence type="ECO:0000256" key="1">
    <source>
        <dbReference type="SAM" id="MobiDB-lite"/>
    </source>
</evidence>
<dbReference type="Proteomes" id="UP001209570">
    <property type="component" value="Unassembled WGS sequence"/>
</dbReference>
<name>A0AAD5Q728_PYTIN</name>
<sequence length="315" mass="34790">MKVAQPALGPFVSLHRHVEGCVPDATGPADLPPLQPCSSNHFAPEPSSFCALLEAASSVDALSAPASPSPSSAAQSIPSTPDSSPSNDLRRQRNRISCRKTRLKRKLEQANAAILNRHRQERQQYLLDLRDELEDTVASDAADANGEAASSSLMQMIRSFVANTLHYSLMDSEYFDTRRSLLSSKCRQWWPKRSVMQTLLKQWRRLTQGLCNVDLLSVELQNSETFVNSSTMKSSYSGDESVLMYEWKCTGLTQESVSIGRPKAVNIVGTTQIHFIGFTVHQVDLMVKTSSPEKPAINHHSSASTFVCSNDVIYC</sequence>